<feature type="region of interest" description="Disordered" evidence="1">
    <location>
        <begin position="234"/>
        <end position="286"/>
    </location>
</feature>
<dbReference type="PANTHER" id="PTHR45845">
    <property type="entry name" value="RHO GUANINE NUCLEOTIDE EXCHANGE FACTOR-RELATED"/>
    <property type="match status" value="1"/>
</dbReference>
<feature type="compositionally biased region" description="Low complexity" evidence="1">
    <location>
        <begin position="819"/>
        <end position="829"/>
    </location>
</feature>
<feature type="compositionally biased region" description="Polar residues" evidence="1">
    <location>
        <begin position="177"/>
        <end position="188"/>
    </location>
</feature>
<feature type="region of interest" description="Disordered" evidence="1">
    <location>
        <begin position="209"/>
        <end position="228"/>
    </location>
</feature>
<feature type="region of interest" description="Disordered" evidence="1">
    <location>
        <begin position="302"/>
        <end position="400"/>
    </location>
</feature>
<feature type="compositionally biased region" description="Basic and acidic residues" evidence="1">
    <location>
        <begin position="385"/>
        <end position="400"/>
    </location>
</feature>
<feature type="compositionally biased region" description="Basic and acidic residues" evidence="1">
    <location>
        <begin position="363"/>
        <end position="378"/>
    </location>
</feature>
<dbReference type="Ensembl" id="ENSFHET00000017332.1">
    <property type="protein sequence ID" value="ENSFHEP00000028057.1"/>
    <property type="gene ID" value="ENSFHEG00000011919.1"/>
</dbReference>
<reference evidence="2" key="2">
    <citation type="submission" date="2025-09" db="UniProtKB">
        <authorList>
            <consortium name="Ensembl"/>
        </authorList>
    </citation>
    <scope>IDENTIFICATION</scope>
</reference>
<accession>A0A3Q2QMV7</accession>
<feature type="compositionally biased region" description="Polar residues" evidence="1">
    <location>
        <begin position="684"/>
        <end position="700"/>
    </location>
</feature>
<protein>
    <submittedName>
        <fullName evidence="2">Uncharacterized protein</fullName>
    </submittedName>
</protein>
<feature type="compositionally biased region" description="Basic and acidic residues" evidence="1">
    <location>
        <begin position="701"/>
        <end position="719"/>
    </location>
</feature>
<feature type="compositionally biased region" description="Polar residues" evidence="1">
    <location>
        <begin position="532"/>
        <end position="542"/>
    </location>
</feature>
<dbReference type="GeneTree" id="ENSGT00940000158845"/>
<dbReference type="PANTHER" id="PTHR45845:SF2">
    <property type="entry name" value="RIKEN CDNA D630003M21 GENE"/>
    <property type="match status" value="1"/>
</dbReference>
<reference evidence="2" key="1">
    <citation type="submission" date="2025-08" db="UniProtKB">
        <authorList>
            <consortium name="Ensembl"/>
        </authorList>
    </citation>
    <scope>IDENTIFICATION</scope>
</reference>
<evidence type="ECO:0000313" key="2">
    <source>
        <dbReference type="Ensembl" id="ENSFHEP00000028057.1"/>
    </source>
</evidence>
<feature type="compositionally biased region" description="Low complexity" evidence="1">
    <location>
        <begin position="211"/>
        <end position="220"/>
    </location>
</feature>
<evidence type="ECO:0000313" key="3">
    <source>
        <dbReference type="Proteomes" id="UP000265000"/>
    </source>
</evidence>
<feature type="compositionally biased region" description="Basic and acidic residues" evidence="1">
    <location>
        <begin position="608"/>
        <end position="624"/>
    </location>
</feature>
<feature type="compositionally biased region" description="Basic and acidic residues" evidence="1">
    <location>
        <begin position="335"/>
        <end position="356"/>
    </location>
</feature>
<dbReference type="AlphaFoldDB" id="A0A3Q2QMV7"/>
<name>A0A3Q2QMV7_FUNHE</name>
<feature type="compositionally biased region" description="Basic and acidic residues" evidence="1">
    <location>
        <begin position="800"/>
        <end position="810"/>
    </location>
</feature>
<feature type="compositionally biased region" description="Polar residues" evidence="1">
    <location>
        <begin position="242"/>
        <end position="252"/>
    </location>
</feature>
<dbReference type="Proteomes" id="UP000265000">
    <property type="component" value="Unplaced"/>
</dbReference>
<feature type="compositionally biased region" description="Basic and acidic residues" evidence="1">
    <location>
        <begin position="193"/>
        <end position="202"/>
    </location>
</feature>
<keyword evidence="3" id="KW-1185">Reference proteome</keyword>
<evidence type="ECO:0000256" key="1">
    <source>
        <dbReference type="SAM" id="MobiDB-lite"/>
    </source>
</evidence>
<feature type="region of interest" description="Disordered" evidence="1">
    <location>
        <begin position="600"/>
        <end position="624"/>
    </location>
</feature>
<feature type="region of interest" description="Disordered" evidence="1">
    <location>
        <begin position="176"/>
        <end position="202"/>
    </location>
</feature>
<feature type="region of interest" description="Disordered" evidence="1">
    <location>
        <begin position="523"/>
        <end position="560"/>
    </location>
</feature>
<proteinExistence type="predicted"/>
<sequence>MFTLFSLYPPFQATSPSLLAQVLSVVDSSFTGDGLRYLIHFLLPSKQLLQLLQQEACSPFSGLLFRHEGWPLCIHEKIVVQLCALDQHLLHPGDFYLSVSVRPRLLLCSVSVGGRHVEQQEVPVQALTALFSMAWLDSVNRDRERRGAARLERCVLQAHGDVFRVPWEDVVHPQFITRPQNTSTQGSGASARADNDPDRSRMDVKLLPFPATASQSAASSDDSEGEYVELTELPAPPRFSPQKGSLTQSISLQHRARTSAQPDGETQRRRSSEVRPATPPAALSSHTLQCSRLLEETFSLHRPPGVQEQADAESCTQRPEGKEDREVAEEEGDEEAKNRRCEGLESVGGEKQELQLKGRKGRSKEEEGEREEGERNETELEEVQSQERKEEEVMKGHQKEVGEVAEKETGHEEYIDIDVYSESNRQMHSEDSYSENGVEKFTLEVSCCKNTTENIHPEDFYCESITEKTKRVDACCRNITENILPGGSYSEKLTREANLKDIYSENISKEMHPEGSYCENMTQPTHPEDFQCKTNPVTSAPDSSHPDGSLHTPPEDSYFEIGSLQRPSSELQPINSAFPEMFKILPQVHKSEDYFENLTQQTQPEDSYSEKHIQPKDSYSENEIQPKDCYFENQEQSEDFYCENLKQPTDSYSESATLVDSKKQKQPNDSYCENQIKSEDSYFENQKQLQDSYSESTTLVDSKKQKQPKDAENQIKSEDSYFENQEPPEDSSFEKQKPAEPTDFYSENTTHAELVDSYCEKQIQPADSNCEDPAQSEEDQTALPHPVFNEGQEEEEEQDCDKNVGRRSSDDQTEGTHASSSSSSSSSSSCLSHKPPASLTSSSADWLNQSFFSF</sequence>
<feature type="region of interest" description="Disordered" evidence="1">
    <location>
        <begin position="684"/>
        <end position="842"/>
    </location>
</feature>
<organism evidence="2 3">
    <name type="scientific">Fundulus heteroclitus</name>
    <name type="common">Killifish</name>
    <name type="synonym">Mummichog</name>
    <dbReference type="NCBI Taxonomy" id="8078"/>
    <lineage>
        <taxon>Eukaryota</taxon>
        <taxon>Metazoa</taxon>
        <taxon>Chordata</taxon>
        <taxon>Craniata</taxon>
        <taxon>Vertebrata</taxon>
        <taxon>Euteleostomi</taxon>
        <taxon>Actinopterygii</taxon>
        <taxon>Neopterygii</taxon>
        <taxon>Teleostei</taxon>
        <taxon>Neoteleostei</taxon>
        <taxon>Acanthomorphata</taxon>
        <taxon>Ovalentaria</taxon>
        <taxon>Atherinomorphae</taxon>
        <taxon>Cyprinodontiformes</taxon>
        <taxon>Fundulidae</taxon>
        <taxon>Fundulus</taxon>
    </lineage>
</organism>
<dbReference type="InterPro" id="IPR052231">
    <property type="entry name" value="Rho_GEF_signaling-related"/>
</dbReference>